<dbReference type="InterPro" id="IPR035093">
    <property type="entry name" value="RelE/ParE_toxin_dom_sf"/>
</dbReference>
<dbReference type="PANTHER" id="PTHR33755:SF8">
    <property type="entry name" value="TOXIN PARE2"/>
    <property type="match status" value="1"/>
</dbReference>
<evidence type="ECO:0000313" key="3">
    <source>
        <dbReference type="EMBL" id="MEJ1091275.1"/>
    </source>
</evidence>
<dbReference type="Gene3D" id="3.30.2310.20">
    <property type="entry name" value="RelE-like"/>
    <property type="match status" value="1"/>
</dbReference>
<name>A0ABU8LJX5_9MICO</name>
<dbReference type="Proteomes" id="UP001366085">
    <property type="component" value="Unassembled WGS sequence"/>
</dbReference>
<organism evidence="3 4">
    <name type="scientific">Microbacterium istanbulense</name>
    <dbReference type="NCBI Taxonomy" id="3122049"/>
    <lineage>
        <taxon>Bacteria</taxon>
        <taxon>Bacillati</taxon>
        <taxon>Actinomycetota</taxon>
        <taxon>Actinomycetes</taxon>
        <taxon>Micrococcales</taxon>
        <taxon>Microbacteriaceae</taxon>
        <taxon>Microbacterium</taxon>
    </lineage>
</organism>
<accession>A0ABU8LJX5</accession>
<keyword evidence="2" id="KW-1277">Toxin-antitoxin system</keyword>
<comment type="caution">
    <text evidence="3">The sequence shown here is derived from an EMBL/GenBank/DDBJ whole genome shotgun (WGS) entry which is preliminary data.</text>
</comment>
<evidence type="ECO:0000256" key="1">
    <source>
        <dbReference type="ARBA" id="ARBA00006226"/>
    </source>
</evidence>
<evidence type="ECO:0000313" key="4">
    <source>
        <dbReference type="Proteomes" id="UP001366085"/>
    </source>
</evidence>
<keyword evidence="4" id="KW-1185">Reference proteome</keyword>
<dbReference type="InterPro" id="IPR007712">
    <property type="entry name" value="RelE/ParE_toxin"/>
</dbReference>
<protein>
    <submittedName>
        <fullName evidence="3">Type II toxin-antitoxin system RelE/ParE family toxin</fullName>
    </submittedName>
</protein>
<dbReference type="PANTHER" id="PTHR33755">
    <property type="entry name" value="TOXIN PARE1-RELATED"/>
    <property type="match status" value="1"/>
</dbReference>
<dbReference type="RefSeq" id="WP_074040848.1">
    <property type="nucleotide sequence ID" value="NZ_JBBDGN010000004.1"/>
</dbReference>
<comment type="similarity">
    <text evidence="1">Belongs to the RelE toxin family.</text>
</comment>
<dbReference type="Pfam" id="PF05016">
    <property type="entry name" value="ParE_toxin"/>
    <property type="match status" value="1"/>
</dbReference>
<dbReference type="InterPro" id="IPR051803">
    <property type="entry name" value="TA_system_RelE-like_toxin"/>
</dbReference>
<proteinExistence type="inferred from homology"/>
<gene>
    <name evidence="3" type="ORF">WDU93_06160</name>
</gene>
<evidence type="ECO:0000256" key="2">
    <source>
        <dbReference type="ARBA" id="ARBA00022649"/>
    </source>
</evidence>
<sequence length="103" mass="12128">MTLRVGFHPDAVRELDDAIQWYDQGGQHRGARFRTDVDRVIDRLLEWPESAETILDTPAGRVFRHAKVPHSHYRLVYYLTDEALKIVAIAHERRMPLYWSGRD</sequence>
<dbReference type="EMBL" id="JBBDGN010000004">
    <property type="protein sequence ID" value="MEJ1091275.1"/>
    <property type="molecule type" value="Genomic_DNA"/>
</dbReference>
<reference evidence="3 4" key="1">
    <citation type="submission" date="2024-02" db="EMBL/GenBank/DDBJ databases">
        <authorList>
            <person name="Saticioglu I.B."/>
        </authorList>
    </citation>
    <scope>NUCLEOTIDE SEQUENCE [LARGE SCALE GENOMIC DNA]</scope>
    <source>
        <strain evidence="3 4">Mu-43</strain>
    </source>
</reference>